<evidence type="ECO:0008006" key="4">
    <source>
        <dbReference type="Google" id="ProtNLM"/>
    </source>
</evidence>
<accession>A0A5J5EBH4</accession>
<dbReference type="AlphaFoldDB" id="A0A5J5EBH4"/>
<feature type="region of interest" description="Disordered" evidence="1">
    <location>
        <begin position="396"/>
        <end position="420"/>
    </location>
</feature>
<feature type="compositionally biased region" description="Pro residues" evidence="1">
    <location>
        <begin position="255"/>
        <end position="265"/>
    </location>
</feature>
<comment type="caution">
    <text evidence="2">The sequence shown here is derived from an EMBL/GenBank/DDBJ whole genome shotgun (WGS) entry which is preliminary data.</text>
</comment>
<dbReference type="Proteomes" id="UP000326924">
    <property type="component" value="Unassembled WGS sequence"/>
</dbReference>
<gene>
    <name evidence="2" type="ORF">FN846DRAFT_915300</name>
</gene>
<dbReference type="OrthoDB" id="4961471at2759"/>
<evidence type="ECO:0000313" key="2">
    <source>
        <dbReference type="EMBL" id="KAA8892551.1"/>
    </source>
</evidence>
<keyword evidence="3" id="KW-1185">Reference proteome</keyword>
<dbReference type="EMBL" id="VXIS01000784">
    <property type="protein sequence ID" value="KAA8892551.1"/>
    <property type="molecule type" value="Genomic_DNA"/>
</dbReference>
<organism evidence="2 3">
    <name type="scientific">Sphaerosporella brunnea</name>
    <dbReference type="NCBI Taxonomy" id="1250544"/>
    <lineage>
        <taxon>Eukaryota</taxon>
        <taxon>Fungi</taxon>
        <taxon>Dikarya</taxon>
        <taxon>Ascomycota</taxon>
        <taxon>Pezizomycotina</taxon>
        <taxon>Pezizomycetes</taxon>
        <taxon>Pezizales</taxon>
        <taxon>Pyronemataceae</taxon>
        <taxon>Sphaerosporella</taxon>
    </lineage>
</organism>
<protein>
    <recommendedName>
        <fullName evidence="4">Retrotransposon gag domain-containing protein</fullName>
    </recommendedName>
</protein>
<reference evidence="2 3" key="1">
    <citation type="submission" date="2019-09" db="EMBL/GenBank/DDBJ databases">
        <title>Draft genome of the ectomycorrhizal ascomycete Sphaerosporella brunnea.</title>
        <authorList>
            <consortium name="DOE Joint Genome Institute"/>
            <person name="Benucci G.M."/>
            <person name="Marozzi G."/>
            <person name="Antonielli L."/>
            <person name="Sanchez S."/>
            <person name="Marco P."/>
            <person name="Wang X."/>
            <person name="Falini L.B."/>
            <person name="Barry K."/>
            <person name="Haridas S."/>
            <person name="Lipzen A."/>
            <person name="Labutti K."/>
            <person name="Grigoriev I.V."/>
            <person name="Murat C."/>
            <person name="Martin F."/>
            <person name="Albertini E."/>
            <person name="Donnini D."/>
            <person name="Bonito G."/>
        </authorList>
    </citation>
    <scope>NUCLEOTIDE SEQUENCE [LARGE SCALE GENOMIC DNA]</scope>
    <source>
        <strain evidence="2 3">Sb_GMNB300</strain>
    </source>
</reference>
<feature type="region of interest" description="Disordered" evidence="1">
    <location>
        <begin position="243"/>
        <end position="288"/>
    </location>
</feature>
<evidence type="ECO:0000313" key="3">
    <source>
        <dbReference type="Proteomes" id="UP000326924"/>
    </source>
</evidence>
<proteinExistence type="predicted"/>
<evidence type="ECO:0000256" key="1">
    <source>
        <dbReference type="SAM" id="MobiDB-lite"/>
    </source>
</evidence>
<sequence>MSESAMLTSDELVFFAPASWDEAFSGQVKQGPGPVTISSPPEWLVNLYGRMRQAQMDVATLAAAAKDASGEMKIDVAQLRTEYETMAAGVRWAFDVIGRKGKLEKEWTSDRFDQVARACNQFGSQVWTHIASVQSTFDKRTLALAEGKERLQASLITLQHCFEYKQWFQERWDNQVKLARRQEAERQFRDEATKRLQQETDRRLTEEAVAIEAPLSAKMNPVNKARLARSDTVDERSLLNQTLRDSAHASSASPPASPSFPPLPPSLRSSGYTPTAPPPAGGSEGRSKEVTDAFLARLLQPAPAVTTASPKKIQISKPEVFDGEQDTKFRPWWRSVRDYLAFYCSSLTGEADKTLRIGFQMKGKARTWHQARAKQLDAPHAQDTWTAYSSALEARFQDEREQENEERKMRELKYEGDIDH</sequence>
<name>A0A5J5EBH4_9PEZI</name>
<dbReference type="InParanoid" id="A0A5J5EBH4"/>